<reference evidence="3 4" key="1">
    <citation type="submission" date="2019-02" db="EMBL/GenBank/DDBJ databases">
        <title>Sequencing the genomes of 1000 actinobacteria strains.</title>
        <authorList>
            <person name="Klenk H.-P."/>
        </authorList>
    </citation>
    <scope>NUCLEOTIDE SEQUENCE [LARGE SCALE GENOMIC DNA]</scope>
    <source>
        <strain evidence="3 4">DSM 44509</strain>
    </source>
</reference>
<evidence type="ECO:0000259" key="2">
    <source>
        <dbReference type="SMART" id="SM00382"/>
    </source>
</evidence>
<dbReference type="Pfam" id="PF05762">
    <property type="entry name" value="VWA_CoxE"/>
    <property type="match status" value="1"/>
</dbReference>
<proteinExistence type="predicted"/>
<feature type="compositionally biased region" description="Basic and acidic residues" evidence="1">
    <location>
        <begin position="280"/>
        <end position="293"/>
    </location>
</feature>
<evidence type="ECO:0000313" key="4">
    <source>
        <dbReference type="Proteomes" id="UP000292507"/>
    </source>
</evidence>
<dbReference type="PRINTS" id="PR00830">
    <property type="entry name" value="ENDOLAPTASE"/>
</dbReference>
<comment type="caution">
    <text evidence="3">The sequence shown here is derived from an EMBL/GenBank/DDBJ whole genome shotgun (WGS) entry which is preliminary data.</text>
</comment>
<dbReference type="Gene3D" id="3.40.50.410">
    <property type="entry name" value="von Willebrand factor, type A domain"/>
    <property type="match status" value="1"/>
</dbReference>
<feature type="domain" description="AAA+ ATPase" evidence="2">
    <location>
        <begin position="26"/>
        <end position="176"/>
    </location>
</feature>
<dbReference type="SMART" id="SM00382">
    <property type="entry name" value="AAA"/>
    <property type="match status" value="1"/>
</dbReference>
<dbReference type="PANTHER" id="PTHR42759">
    <property type="entry name" value="MOXR FAMILY PROTEIN"/>
    <property type="match status" value="1"/>
</dbReference>
<dbReference type="SUPFAM" id="SSF53300">
    <property type="entry name" value="vWA-like"/>
    <property type="match status" value="1"/>
</dbReference>
<dbReference type="CDD" id="cd00198">
    <property type="entry name" value="vWFA"/>
    <property type="match status" value="1"/>
</dbReference>
<dbReference type="InterPro" id="IPR011704">
    <property type="entry name" value="ATPase_dyneun-rel_AAA"/>
</dbReference>
<evidence type="ECO:0000256" key="1">
    <source>
        <dbReference type="SAM" id="MobiDB-lite"/>
    </source>
</evidence>
<dbReference type="CDD" id="cd00009">
    <property type="entry name" value="AAA"/>
    <property type="match status" value="1"/>
</dbReference>
<dbReference type="GO" id="GO:0005524">
    <property type="term" value="F:ATP binding"/>
    <property type="evidence" value="ECO:0007669"/>
    <property type="project" value="InterPro"/>
</dbReference>
<feature type="compositionally biased region" description="Basic and acidic residues" evidence="1">
    <location>
        <begin position="307"/>
        <end position="320"/>
    </location>
</feature>
<dbReference type="InterPro" id="IPR003593">
    <property type="entry name" value="AAA+_ATPase"/>
</dbReference>
<gene>
    <name evidence="3" type="ORF">BKA19_0601</name>
</gene>
<evidence type="ECO:0000313" key="3">
    <source>
        <dbReference type="EMBL" id="RZU30965.1"/>
    </source>
</evidence>
<keyword evidence="4" id="KW-1185">Reference proteome</keyword>
<dbReference type="InterPro" id="IPR036465">
    <property type="entry name" value="vWFA_dom_sf"/>
</dbReference>
<dbReference type="InterPro" id="IPR050764">
    <property type="entry name" value="CbbQ/NirQ/NorQ/GpvN"/>
</dbReference>
<dbReference type="InterPro" id="IPR008912">
    <property type="entry name" value="Uncharacterised_CoxE"/>
</dbReference>
<accession>A0A4Q7Y4Y4</accession>
<dbReference type="AlphaFoldDB" id="A0A4Q7Y4Y4"/>
<dbReference type="RefSeq" id="WP_242610949.1">
    <property type="nucleotide sequence ID" value="NZ_POQT01000015.1"/>
</dbReference>
<sequence length="647" mass="68626">MTLGTPLAAVVGLRREREILAVALRTYRHVVLEGPPGTGKSTLLRSIAADMGQDLVFVEGNAELTPARLIGQYDPAGVLAEGYVPSNFSDGPLLTAMRGSGLLYLEEFNRIPEETLNVLITVLTEGSITVPRLGTVRAAAGFRLIAAMNPFDAIGTARVSQAIADRMCRIVLGYQDAAAERAIVTAVTGKQPSLVALAVQLSRATRHHRDLAMGSSVRGAIDLVLLLDGLLADRGQGLSAADARETARDAMHTALSGRIRVMDGLERTPESILDDILEAEWPRREPPPSEDRALTIAGGRPPPDPGVEDHSSVELDDGQRRSGRGKVVGLPPRPAGPDPFLADSSPAFAGGESGPASRRTGRREMESAHPSFTEISPGVGELDETALARLMSADADEAAALLADLAVATDRELRVAARRLAARILVRMARVGRTPSRGTRRLTPRRGAEGDLDLERTLDRLSAAWPPTAEDLVTRTWSGHRRAVCLAIDRSGSMSGLALAIAGVAAAGVVLAADERLHTSVLTFAREAEVLQHQGQRRAAEDLVLELISLRGHGMTDLAAGLHAARQELLPVSADQRIVVLLSDCLQTVGEPPESVLQGIDQLHVLYPVPSKEAEVAARALAARGGGTARPLRSIRDVGPALTRVLG</sequence>
<protein>
    <submittedName>
        <fullName evidence="3">MoxR-like ATPase</fullName>
    </submittedName>
</protein>
<dbReference type="PANTHER" id="PTHR42759:SF1">
    <property type="entry name" value="MAGNESIUM-CHELATASE SUBUNIT CHLD"/>
    <property type="match status" value="1"/>
</dbReference>
<dbReference type="GO" id="GO:0016887">
    <property type="term" value="F:ATP hydrolysis activity"/>
    <property type="evidence" value="ECO:0007669"/>
    <property type="project" value="InterPro"/>
</dbReference>
<name>A0A4Q7Y4Y4_9ACTN</name>
<dbReference type="Proteomes" id="UP000292507">
    <property type="component" value="Unassembled WGS sequence"/>
</dbReference>
<feature type="region of interest" description="Disordered" evidence="1">
    <location>
        <begin position="276"/>
        <end position="377"/>
    </location>
</feature>
<organism evidence="3 4">
    <name type="scientific">Blastococcus saxobsidens</name>
    <dbReference type="NCBI Taxonomy" id="138336"/>
    <lineage>
        <taxon>Bacteria</taxon>
        <taxon>Bacillati</taxon>
        <taxon>Actinomycetota</taxon>
        <taxon>Actinomycetes</taxon>
        <taxon>Geodermatophilales</taxon>
        <taxon>Geodermatophilaceae</taxon>
        <taxon>Blastococcus</taxon>
    </lineage>
</organism>
<dbReference type="SUPFAM" id="SSF52540">
    <property type="entry name" value="P-loop containing nucleoside triphosphate hydrolases"/>
    <property type="match status" value="1"/>
</dbReference>
<dbReference type="EMBL" id="SHKV01000001">
    <property type="protein sequence ID" value="RZU30965.1"/>
    <property type="molecule type" value="Genomic_DNA"/>
</dbReference>
<dbReference type="Pfam" id="PF07728">
    <property type="entry name" value="AAA_5"/>
    <property type="match status" value="1"/>
</dbReference>
<dbReference type="InterPro" id="IPR027417">
    <property type="entry name" value="P-loop_NTPase"/>
</dbReference>
<dbReference type="Gene3D" id="3.40.50.300">
    <property type="entry name" value="P-loop containing nucleotide triphosphate hydrolases"/>
    <property type="match status" value="1"/>
</dbReference>